<sequence length="652" mass="75122">MSSNHLRGQSSPYLIQHAKNPVDWYPWSDEAFERARQEDKPVFLSIGYSTCHWCHVMAHESFENEEIAGILNQSFISIKVDREERPDIDSVYMEVCQTLTGRGGWPMSIFMTAEQKPFYAGTYFPPVNRSGMMGFRELLLEINRLWKHKKADLLQSAEQILSQIKISKDSTEENEKKRSEKEIDSGLPGQAAKLFTRSFDKNYGGFGLAPKFPTPHNLMFLMLYSRIGCEDTFYQAGKTLEQMRRGGIFDHIGYGFSRYSTDRFYLVPHFEKMLYDNALLMIAYSAAFKISEENMFLDTAEKTAEYILREMTGPEGEYYSAQDADSEGREGMYYVWDYEEICKILGREKGEEFCSYFGITEKGNFEGKNIPNLLNGNPISDKFHKEKKLLYENRQLRSKLHLDDKVLTTWNSLMLSAMALLYRVTGKERYLQSAMQAQCFIEKYLADGTILFVSCRDGAGNVRGFLDEYAYYTAALLSLYEAVSDEKYLRRAQQICNEARRQFADQNGGGFFLYGNRNDRLITRPKETYDGAIPSGNSVMAYCLVRLCQITGNEDYKNAAEHQLAYMSSAAQDYPAGHCMFLTALLLYDYPPQKITVILSKTDRKEEIISRLPLYADIKILEEETPEFQLLNEKTTYYVCKNYICLPPVNVL</sequence>
<dbReference type="Gene3D" id="3.40.30.10">
    <property type="entry name" value="Glutaredoxin"/>
    <property type="match status" value="1"/>
</dbReference>
<accession>A0ABY5VH72</accession>
<dbReference type="EMBL" id="CP102290">
    <property type="protein sequence ID" value="UWP59561.1"/>
    <property type="molecule type" value="Genomic_DNA"/>
</dbReference>
<gene>
    <name evidence="2" type="ORF">NQ502_00395</name>
</gene>
<dbReference type="SUPFAM" id="SSF48208">
    <property type="entry name" value="Six-hairpin glycosidases"/>
    <property type="match status" value="1"/>
</dbReference>
<evidence type="ECO:0000259" key="1">
    <source>
        <dbReference type="Pfam" id="PF03190"/>
    </source>
</evidence>
<dbReference type="CDD" id="cd02955">
    <property type="entry name" value="SSP411"/>
    <property type="match status" value="1"/>
</dbReference>
<dbReference type="InterPro" id="IPR036249">
    <property type="entry name" value="Thioredoxin-like_sf"/>
</dbReference>
<protein>
    <submittedName>
        <fullName evidence="2">Thioredoxin domain-containing protein</fullName>
    </submittedName>
</protein>
<dbReference type="InterPro" id="IPR004879">
    <property type="entry name" value="Ssp411-like_TRX"/>
</dbReference>
<dbReference type="Gene3D" id="1.50.10.20">
    <property type="match status" value="1"/>
</dbReference>
<organism evidence="2 3">
    <name type="scientific">Ruminococcus gauvreauii</name>
    <dbReference type="NCBI Taxonomy" id="438033"/>
    <lineage>
        <taxon>Bacteria</taxon>
        <taxon>Bacillati</taxon>
        <taxon>Bacillota</taxon>
        <taxon>Clostridia</taxon>
        <taxon>Eubacteriales</taxon>
        <taxon>Oscillospiraceae</taxon>
        <taxon>Ruminococcus</taxon>
    </lineage>
</organism>
<dbReference type="RefSeq" id="WP_028527854.1">
    <property type="nucleotide sequence ID" value="NZ_CABLBR010000005.1"/>
</dbReference>
<proteinExistence type="predicted"/>
<reference evidence="2" key="1">
    <citation type="journal article" date="2022" name="Cell">
        <title>Design, construction, and in vivo augmentation of a complex gut microbiome.</title>
        <authorList>
            <person name="Cheng A.G."/>
            <person name="Ho P.Y."/>
            <person name="Aranda-Diaz A."/>
            <person name="Jain S."/>
            <person name="Yu F.B."/>
            <person name="Meng X."/>
            <person name="Wang M."/>
            <person name="Iakiviak M."/>
            <person name="Nagashima K."/>
            <person name="Zhao A."/>
            <person name="Murugkar P."/>
            <person name="Patil A."/>
            <person name="Atabakhsh K."/>
            <person name="Weakley A."/>
            <person name="Yan J."/>
            <person name="Brumbaugh A.R."/>
            <person name="Higginbottom S."/>
            <person name="Dimas A."/>
            <person name="Shiver A.L."/>
            <person name="Deutschbauer A."/>
            <person name="Neff N."/>
            <person name="Sonnenburg J.L."/>
            <person name="Huang K.C."/>
            <person name="Fischbach M.A."/>
        </authorList>
    </citation>
    <scope>NUCLEOTIDE SEQUENCE</scope>
    <source>
        <strain evidence="2">DSM 19829</strain>
    </source>
</reference>
<dbReference type="SUPFAM" id="SSF52833">
    <property type="entry name" value="Thioredoxin-like"/>
    <property type="match status" value="1"/>
</dbReference>
<dbReference type="Pfam" id="PF03190">
    <property type="entry name" value="Thioredox_DsbH"/>
    <property type="match status" value="1"/>
</dbReference>
<dbReference type="PIRSF" id="PIRSF006402">
    <property type="entry name" value="UCP006402_thioredoxin"/>
    <property type="match status" value="1"/>
</dbReference>
<evidence type="ECO:0000313" key="3">
    <source>
        <dbReference type="Proteomes" id="UP001060164"/>
    </source>
</evidence>
<dbReference type="InterPro" id="IPR024705">
    <property type="entry name" value="Ssp411"/>
</dbReference>
<dbReference type="InterPro" id="IPR008928">
    <property type="entry name" value="6-hairpin_glycosidase_sf"/>
</dbReference>
<evidence type="ECO:0000313" key="2">
    <source>
        <dbReference type="EMBL" id="UWP59561.1"/>
    </source>
</evidence>
<keyword evidence="3" id="KW-1185">Reference proteome</keyword>
<dbReference type="Proteomes" id="UP001060164">
    <property type="component" value="Chromosome"/>
</dbReference>
<name>A0ABY5VH72_9FIRM</name>
<dbReference type="PANTHER" id="PTHR42899">
    <property type="entry name" value="SPERMATOGENESIS-ASSOCIATED PROTEIN 20"/>
    <property type="match status" value="1"/>
</dbReference>
<dbReference type="PANTHER" id="PTHR42899:SF1">
    <property type="entry name" value="SPERMATOGENESIS-ASSOCIATED PROTEIN 20"/>
    <property type="match status" value="1"/>
</dbReference>
<feature type="domain" description="Spermatogenesis-associated protein 20-like TRX" evidence="1">
    <location>
        <begin position="4"/>
        <end position="164"/>
    </location>
</feature>